<name>A0A971CYF3_9BIFI</name>
<proteinExistence type="predicted"/>
<dbReference type="PANTHER" id="PTHR32022">
    <property type="entry name" value="D-GLUTAMATE CYCLASE, MITOCHONDRIAL"/>
    <property type="match status" value="1"/>
</dbReference>
<accession>A0A971CYF3</accession>
<dbReference type="AlphaFoldDB" id="A0A971CYF3"/>
<sequence>MSLQYNRTSSSAKPSPQCLTSTQRSITTPSLPSTPCLPSTQCPVPRQRLSPKQWLTSRIHTALQRRAITRIEAEAAHDVGRGSESLAVLTYGELFTAARFLASNPQTKAFVVTGFYVPSAVRPAAETDGPVGALELCAALRAIGGDAWLVSDTPCEGVLRPSATTVLPDNHVLIAPVDETFETWLQDIMELIRIEHIDTVIFVERVGPSYGGLPRNMRAACIKEWTAPLSRLAGLGLHSIGIGDGGNEIGMGKILAEDMQRLVRYGDEIGCSVSTDELIIGGTSNWAAHALVGALRVLGHKQVEHLLEDSWHHEVLSALVAEGSIDGVTHDNVPSVDGLRGDDYLGTIRSISRIAQSHNW</sequence>
<dbReference type="EMBL" id="JAAXZR010000009">
    <property type="protein sequence ID" value="NLT79082.1"/>
    <property type="molecule type" value="Genomic_DNA"/>
</dbReference>
<feature type="compositionally biased region" description="Polar residues" evidence="1">
    <location>
        <begin position="1"/>
        <end position="24"/>
    </location>
</feature>
<evidence type="ECO:0000313" key="4">
    <source>
        <dbReference type="Proteomes" id="UP000767327"/>
    </source>
</evidence>
<organism evidence="3 4">
    <name type="scientific">Bifidobacterium crudilactis</name>
    <dbReference type="NCBI Taxonomy" id="327277"/>
    <lineage>
        <taxon>Bacteria</taxon>
        <taxon>Bacillati</taxon>
        <taxon>Actinomycetota</taxon>
        <taxon>Actinomycetes</taxon>
        <taxon>Bifidobacteriales</taxon>
        <taxon>Bifidobacteriaceae</taxon>
        <taxon>Bifidobacterium</taxon>
    </lineage>
</organism>
<feature type="domain" description="D-glutamate cyclase-like C-terminal" evidence="2">
    <location>
        <begin position="79"/>
        <end position="350"/>
    </location>
</feature>
<dbReference type="Proteomes" id="UP000767327">
    <property type="component" value="Unassembled WGS sequence"/>
</dbReference>
<reference evidence="3" key="2">
    <citation type="submission" date="2020-01" db="EMBL/GenBank/DDBJ databases">
        <authorList>
            <person name="Campanaro S."/>
        </authorList>
    </citation>
    <scope>NUCLEOTIDE SEQUENCE</scope>
    <source>
        <strain evidence="3">AS01afH2WH_6</strain>
    </source>
</reference>
<dbReference type="InterPro" id="IPR025504">
    <property type="entry name" value="GLUCM_C"/>
</dbReference>
<evidence type="ECO:0000313" key="3">
    <source>
        <dbReference type="EMBL" id="NLT79082.1"/>
    </source>
</evidence>
<feature type="compositionally biased region" description="Low complexity" evidence="1">
    <location>
        <begin position="25"/>
        <end position="40"/>
    </location>
</feature>
<evidence type="ECO:0000259" key="2">
    <source>
        <dbReference type="Pfam" id="PF14336"/>
    </source>
</evidence>
<protein>
    <submittedName>
        <fullName evidence="3">DUF4392 domain-containing protein</fullName>
    </submittedName>
</protein>
<gene>
    <name evidence="3" type="ORF">GXW98_02195</name>
</gene>
<feature type="region of interest" description="Disordered" evidence="1">
    <location>
        <begin position="1"/>
        <end position="44"/>
    </location>
</feature>
<dbReference type="Pfam" id="PF14336">
    <property type="entry name" value="GLUCM-like_C"/>
    <property type="match status" value="1"/>
</dbReference>
<dbReference type="PANTHER" id="PTHR32022:SF10">
    <property type="entry name" value="D-GLUTAMATE CYCLASE, MITOCHONDRIAL"/>
    <property type="match status" value="1"/>
</dbReference>
<reference evidence="3" key="1">
    <citation type="journal article" date="2020" name="Biotechnol. Biofuels">
        <title>New insights from the biogas microbiome by comprehensive genome-resolved metagenomics of nearly 1600 species originating from multiple anaerobic digesters.</title>
        <authorList>
            <person name="Campanaro S."/>
            <person name="Treu L."/>
            <person name="Rodriguez-R L.M."/>
            <person name="Kovalovszki A."/>
            <person name="Ziels R.M."/>
            <person name="Maus I."/>
            <person name="Zhu X."/>
            <person name="Kougias P.G."/>
            <person name="Basile A."/>
            <person name="Luo G."/>
            <person name="Schluter A."/>
            <person name="Konstantinidis K.T."/>
            <person name="Angelidaki I."/>
        </authorList>
    </citation>
    <scope>NUCLEOTIDE SEQUENCE</scope>
    <source>
        <strain evidence="3">AS01afH2WH_6</strain>
    </source>
</reference>
<comment type="caution">
    <text evidence="3">The sequence shown here is derived from an EMBL/GenBank/DDBJ whole genome shotgun (WGS) entry which is preliminary data.</text>
</comment>
<evidence type="ECO:0000256" key="1">
    <source>
        <dbReference type="SAM" id="MobiDB-lite"/>
    </source>
</evidence>
<dbReference type="Gene3D" id="3.90.1640.20">
    <property type="entry name" value="TON_0340"/>
    <property type="match status" value="1"/>
</dbReference>